<keyword evidence="4" id="KW-1185">Reference proteome</keyword>
<organism evidence="3 4">
    <name type="scientific">Canna indica</name>
    <name type="common">Indian-shot</name>
    <dbReference type="NCBI Taxonomy" id="4628"/>
    <lineage>
        <taxon>Eukaryota</taxon>
        <taxon>Viridiplantae</taxon>
        <taxon>Streptophyta</taxon>
        <taxon>Embryophyta</taxon>
        <taxon>Tracheophyta</taxon>
        <taxon>Spermatophyta</taxon>
        <taxon>Magnoliopsida</taxon>
        <taxon>Liliopsida</taxon>
        <taxon>Zingiberales</taxon>
        <taxon>Cannaceae</taxon>
        <taxon>Canna</taxon>
    </lineage>
</organism>
<evidence type="ECO:0000256" key="1">
    <source>
        <dbReference type="SAM" id="MobiDB-lite"/>
    </source>
</evidence>
<keyword evidence="2" id="KW-0472">Membrane</keyword>
<name>A0AAQ3K789_9LILI</name>
<protein>
    <submittedName>
        <fullName evidence="3">Uncharacterized protein</fullName>
    </submittedName>
</protein>
<dbReference type="AlphaFoldDB" id="A0AAQ3K789"/>
<sequence>MLRRSPALERAPLGLVSPLPLLRKSSVARGKKAAALSFSASQGLPVPLPLDCCSKITSSDLVFSRDCFIWERVSLSFVRQSVCAAGFGMWSLHQVHAELDRELVGQLWNSVFNFLGCGSFGIGDPLHGPASRLASADHDLDPEGGLGQLGKAAGAAFLASNFVDVAALMSRGVMIDRNAADPCINKAVDCSFKMAEFSPYPAIISTGRGKGGVGGKKSTAVVRRSCRLLIKGSGQAATRAAKMKAARYDGNLGQSDPPPTIEDEKVEKGADVGVARMLAGGRGGRGGGGGGGGRSGRSPVTRAGGGGAAARGKYSGRRSAACSSYGGHGFGISAVVAVAFALANLM</sequence>
<dbReference type="EMBL" id="CP136892">
    <property type="protein sequence ID" value="WOL02300.1"/>
    <property type="molecule type" value="Genomic_DNA"/>
</dbReference>
<feature type="compositionally biased region" description="Gly residues" evidence="1">
    <location>
        <begin position="280"/>
        <end position="295"/>
    </location>
</feature>
<dbReference type="Proteomes" id="UP001327560">
    <property type="component" value="Chromosome 3"/>
</dbReference>
<keyword evidence="2" id="KW-0812">Transmembrane</keyword>
<feature type="region of interest" description="Disordered" evidence="1">
    <location>
        <begin position="280"/>
        <end position="313"/>
    </location>
</feature>
<feature type="transmembrane region" description="Helical" evidence="2">
    <location>
        <begin position="325"/>
        <end position="345"/>
    </location>
</feature>
<reference evidence="3 4" key="1">
    <citation type="submission" date="2023-10" db="EMBL/GenBank/DDBJ databases">
        <title>Chromosome-scale genome assembly provides insights into flower coloration mechanisms of Canna indica.</title>
        <authorList>
            <person name="Li C."/>
        </authorList>
    </citation>
    <scope>NUCLEOTIDE SEQUENCE [LARGE SCALE GENOMIC DNA]</scope>
    <source>
        <tissue evidence="3">Flower</tissue>
    </source>
</reference>
<evidence type="ECO:0000313" key="3">
    <source>
        <dbReference type="EMBL" id="WOL02300.1"/>
    </source>
</evidence>
<evidence type="ECO:0000256" key="2">
    <source>
        <dbReference type="SAM" id="Phobius"/>
    </source>
</evidence>
<proteinExistence type="predicted"/>
<gene>
    <name evidence="3" type="ORF">Cni_G11019</name>
</gene>
<keyword evidence="2" id="KW-1133">Transmembrane helix</keyword>
<evidence type="ECO:0000313" key="4">
    <source>
        <dbReference type="Proteomes" id="UP001327560"/>
    </source>
</evidence>
<accession>A0AAQ3K789</accession>